<dbReference type="AlphaFoldDB" id="A0A1V0UZ27"/>
<dbReference type="InterPro" id="IPR055247">
    <property type="entry name" value="InsJ-like_HTH"/>
</dbReference>
<evidence type="ECO:0000313" key="3">
    <source>
        <dbReference type="Proteomes" id="UP000192727"/>
    </source>
</evidence>
<protein>
    <recommendedName>
        <fullName evidence="1">Insertion element IS150 protein InsJ-like helix-turn-helix domain-containing protein</fullName>
    </recommendedName>
</protein>
<evidence type="ECO:0000259" key="1">
    <source>
        <dbReference type="Pfam" id="PF13518"/>
    </source>
</evidence>
<accession>A0A1V0UZ27</accession>
<sequence>MTEIASIHKVNRSTIMEWKYKLNSYGPEGLKES</sequence>
<reference evidence="2 3" key="1">
    <citation type="submission" date="2017-03" db="EMBL/GenBank/DDBJ databases">
        <title>Paenibacillus larvae genome sequencing.</title>
        <authorList>
            <person name="Dingman D.W."/>
        </authorList>
    </citation>
    <scope>NUCLEOTIDE SEQUENCE [LARGE SCALE GENOMIC DNA]</scope>
    <source>
        <strain evidence="2 3">SAG 10367</strain>
    </source>
</reference>
<dbReference type="Pfam" id="PF13518">
    <property type="entry name" value="HTH_28"/>
    <property type="match status" value="1"/>
</dbReference>
<dbReference type="Proteomes" id="UP000192727">
    <property type="component" value="Chromosome"/>
</dbReference>
<dbReference type="GO" id="GO:0043565">
    <property type="term" value="F:sequence-specific DNA binding"/>
    <property type="evidence" value="ECO:0007669"/>
    <property type="project" value="InterPro"/>
</dbReference>
<name>A0A1V0UZ27_9BACL</name>
<gene>
    <name evidence="2" type="ORF">B7C51_09100</name>
</gene>
<evidence type="ECO:0000313" key="2">
    <source>
        <dbReference type="EMBL" id="ARF70454.1"/>
    </source>
</evidence>
<dbReference type="SUPFAM" id="SSF48295">
    <property type="entry name" value="TrpR-like"/>
    <property type="match status" value="1"/>
</dbReference>
<dbReference type="InterPro" id="IPR010921">
    <property type="entry name" value="Trp_repressor/repl_initiator"/>
</dbReference>
<dbReference type="EMBL" id="CP020557">
    <property type="protein sequence ID" value="ARF70454.1"/>
    <property type="molecule type" value="Genomic_DNA"/>
</dbReference>
<organism evidence="2 3">
    <name type="scientific">Paenibacillus larvae subsp. pulvifaciens</name>
    <dbReference type="NCBI Taxonomy" id="1477"/>
    <lineage>
        <taxon>Bacteria</taxon>
        <taxon>Bacillati</taxon>
        <taxon>Bacillota</taxon>
        <taxon>Bacilli</taxon>
        <taxon>Bacillales</taxon>
        <taxon>Paenibacillaceae</taxon>
        <taxon>Paenibacillus</taxon>
    </lineage>
</organism>
<feature type="domain" description="Insertion element IS150 protein InsJ-like helix-turn-helix" evidence="1">
    <location>
        <begin position="2"/>
        <end position="31"/>
    </location>
</feature>
<proteinExistence type="predicted"/>